<dbReference type="AlphaFoldDB" id="A0A9X2EK70"/>
<reference evidence="2" key="1">
    <citation type="journal article" date="2022" name="Arch. Microbiol.">
        <title>Microbulbifer okhotskensis sp. nov., isolated from a deep bottom sediment of the Okhotsk Sea.</title>
        <authorList>
            <person name="Romanenko L."/>
            <person name="Kurilenko V."/>
            <person name="Otstavnykh N."/>
            <person name="Velansky P."/>
            <person name="Isaeva M."/>
            <person name="Mikhailov V."/>
        </authorList>
    </citation>
    <scope>NUCLEOTIDE SEQUENCE</scope>
    <source>
        <strain evidence="2">OS29</strain>
    </source>
</reference>
<name>A0A9X2EK70_9GAMM</name>
<evidence type="ECO:0000256" key="1">
    <source>
        <dbReference type="SAM" id="SignalP"/>
    </source>
</evidence>
<accession>A0A9X2EK70</accession>
<dbReference type="RefSeq" id="WP_252465183.1">
    <property type="nucleotide sequence ID" value="NZ_JALBWM010000014.1"/>
</dbReference>
<evidence type="ECO:0000313" key="2">
    <source>
        <dbReference type="EMBL" id="MCO1333737.1"/>
    </source>
</evidence>
<gene>
    <name evidence="2" type="ORF">MO867_05215</name>
</gene>
<organism evidence="2 3">
    <name type="scientific">Microbulbifer okhotskensis</name>
    <dbReference type="NCBI Taxonomy" id="2926617"/>
    <lineage>
        <taxon>Bacteria</taxon>
        <taxon>Pseudomonadati</taxon>
        <taxon>Pseudomonadota</taxon>
        <taxon>Gammaproteobacteria</taxon>
        <taxon>Cellvibrionales</taxon>
        <taxon>Microbulbiferaceae</taxon>
        <taxon>Microbulbifer</taxon>
    </lineage>
</organism>
<dbReference type="EMBL" id="JALBWM010000014">
    <property type="protein sequence ID" value="MCO1333737.1"/>
    <property type="molecule type" value="Genomic_DNA"/>
</dbReference>
<sequence length="162" mass="18298">MPLCSFRYSANLFVPRAFGLFLLPACCICTAEDLFIPDSHQTLNMESDSLLFSDTAFAMDNAALIQSAEYLRTNNMSNVQRRLNYQWLQMHTNPDKFKPTTGGKALSKILRMGLETYKAQNSRASRSGLLRYTTSEGKIGNSVDYGVSLSNDKFKFSFEVEF</sequence>
<feature type="chain" id="PRO_5040810348" evidence="1">
    <location>
        <begin position="32"/>
        <end position="162"/>
    </location>
</feature>
<proteinExistence type="predicted"/>
<dbReference type="Proteomes" id="UP001139028">
    <property type="component" value="Unassembled WGS sequence"/>
</dbReference>
<feature type="signal peptide" evidence="1">
    <location>
        <begin position="1"/>
        <end position="31"/>
    </location>
</feature>
<comment type="caution">
    <text evidence="2">The sequence shown here is derived from an EMBL/GenBank/DDBJ whole genome shotgun (WGS) entry which is preliminary data.</text>
</comment>
<keyword evidence="1" id="KW-0732">Signal</keyword>
<evidence type="ECO:0000313" key="3">
    <source>
        <dbReference type="Proteomes" id="UP001139028"/>
    </source>
</evidence>
<keyword evidence="3" id="KW-1185">Reference proteome</keyword>
<protein>
    <submittedName>
        <fullName evidence="2">Uncharacterized protein</fullName>
    </submittedName>
</protein>